<dbReference type="Proteomes" id="UP001219525">
    <property type="component" value="Unassembled WGS sequence"/>
</dbReference>
<comment type="caution">
    <text evidence="2">The sequence shown here is derived from an EMBL/GenBank/DDBJ whole genome shotgun (WGS) entry which is preliminary data.</text>
</comment>
<accession>A0AAD6YNN0</accession>
<organism evidence="2 3">
    <name type="scientific">Mycena pura</name>
    <dbReference type="NCBI Taxonomy" id="153505"/>
    <lineage>
        <taxon>Eukaryota</taxon>
        <taxon>Fungi</taxon>
        <taxon>Dikarya</taxon>
        <taxon>Basidiomycota</taxon>
        <taxon>Agaricomycotina</taxon>
        <taxon>Agaricomycetes</taxon>
        <taxon>Agaricomycetidae</taxon>
        <taxon>Agaricales</taxon>
        <taxon>Marasmiineae</taxon>
        <taxon>Mycenaceae</taxon>
        <taxon>Mycena</taxon>
    </lineage>
</organism>
<feature type="region of interest" description="Disordered" evidence="1">
    <location>
        <begin position="1"/>
        <end position="71"/>
    </location>
</feature>
<name>A0AAD6YNN0_9AGAR</name>
<proteinExistence type="predicted"/>
<feature type="compositionally biased region" description="Low complexity" evidence="1">
    <location>
        <begin position="40"/>
        <end position="51"/>
    </location>
</feature>
<keyword evidence="3" id="KW-1185">Reference proteome</keyword>
<evidence type="ECO:0000313" key="2">
    <source>
        <dbReference type="EMBL" id="KAJ7224611.1"/>
    </source>
</evidence>
<dbReference type="AlphaFoldDB" id="A0AAD6YNN0"/>
<reference evidence="2" key="1">
    <citation type="submission" date="2023-03" db="EMBL/GenBank/DDBJ databases">
        <title>Massive genome expansion in bonnet fungi (Mycena s.s.) driven by repeated elements and novel gene families across ecological guilds.</title>
        <authorList>
            <consortium name="Lawrence Berkeley National Laboratory"/>
            <person name="Harder C.B."/>
            <person name="Miyauchi S."/>
            <person name="Viragh M."/>
            <person name="Kuo A."/>
            <person name="Thoen E."/>
            <person name="Andreopoulos B."/>
            <person name="Lu D."/>
            <person name="Skrede I."/>
            <person name="Drula E."/>
            <person name="Henrissat B."/>
            <person name="Morin E."/>
            <person name="Kohler A."/>
            <person name="Barry K."/>
            <person name="LaButti K."/>
            <person name="Morin E."/>
            <person name="Salamov A."/>
            <person name="Lipzen A."/>
            <person name="Mereny Z."/>
            <person name="Hegedus B."/>
            <person name="Baldrian P."/>
            <person name="Stursova M."/>
            <person name="Weitz H."/>
            <person name="Taylor A."/>
            <person name="Grigoriev I.V."/>
            <person name="Nagy L.G."/>
            <person name="Martin F."/>
            <person name="Kauserud H."/>
        </authorList>
    </citation>
    <scope>NUCLEOTIDE SEQUENCE</scope>
    <source>
        <strain evidence="2">9144</strain>
    </source>
</reference>
<sequence>MARAPQPAHSSMLYSPRSAHPSGLSSTRSDAAATSGYLVPSSPLSSRSPRSWFPVSSPPSQDLFKPRRRSRLRPHSTRRAYLLPAEVEAPHWLPTQYYPGYVLALSQVKKYGLPLPVWTTPQRAVGQVDVGDLGQLVAIPNTTVTASLPVMRAELEECAPLIHGKNFTLLPSNKISLNPAPSTVNELGWFMCASTRFYNPSYPYGDNITLPMSQEPGWFGVMYHQSCGGYIRVAAFGNTNAQNASSIAELTVVQCSNYSLKQSTQDVTLAYTDQIVNILSIDLEARDTIVMDSFPSEETGFLSDEVSTLPAGMFDNNASHAFDTFMQLLILQNTSIPLDTFLNATVLTRATQELYETYWAIYATRNLVIPANASGSKMVDAVVNFPCTRIVQERTPTRILQALLGTLLIRITGVTYENFRIPSQAIRGRPRDPAETFRMNFWTPVTYEIFSYKSGVLGFGLLTALVGHGKSPLAKPPYPIGAGMALLAGSRLVELPELRRLNIVDKISSFPEFQFWDVRVLTRALVIGPYGRLWRRRGMGSDEEHEIGPLGASCQWAISRSTEPALTMPGSASGG</sequence>
<evidence type="ECO:0000313" key="3">
    <source>
        <dbReference type="Proteomes" id="UP001219525"/>
    </source>
</evidence>
<gene>
    <name evidence="2" type="ORF">GGX14DRAFT_387285</name>
</gene>
<dbReference type="EMBL" id="JARJCW010000005">
    <property type="protein sequence ID" value="KAJ7224611.1"/>
    <property type="molecule type" value="Genomic_DNA"/>
</dbReference>
<evidence type="ECO:0000256" key="1">
    <source>
        <dbReference type="SAM" id="MobiDB-lite"/>
    </source>
</evidence>
<protein>
    <submittedName>
        <fullName evidence="2">Uncharacterized protein</fullName>
    </submittedName>
</protein>